<protein>
    <submittedName>
        <fullName evidence="3">DUF2147 domain-containing protein</fullName>
    </submittedName>
</protein>
<sequence>MIKKLLLAAVLSFGAGAALADPVEGVWKTKPDDNGNFGYVQIKPCGAMFCGTLIKAFGADGKEKASENIGKKIVWDMVAYPDGLYDDGQIWSPDRDKTYNSDMTLSGNKLSVRGCVIGICRDGGTWTRVK</sequence>
<dbReference type="Gene3D" id="2.40.128.520">
    <property type="match status" value="1"/>
</dbReference>
<evidence type="ECO:0000259" key="2">
    <source>
        <dbReference type="Pfam" id="PF09917"/>
    </source>
</evidence>
<evidence type="ECO:0000256" key="1">
    <source>
        <dbReference type="SAM" id="SignalP"/>
    </source>
</evidence>
<dbReference type="RefSeq" id="WP_380072269.1">
    <property type="nucleotide sequence ID" value="NZ_JBHRTO010000001.1"/>
</dbReference>
<evidence type="ECO:0000313" key="4">
    <source>
        <dbReference type="Proteomes" id="UP001595547"/>
    </source>
</evidence>
<feature type="chain" id="PRO_5046477033" evidence="1">
    <location>
        <begin position="21"/>
        <end position="130"/>
    </location>
</feature>
<name>A0ABV7J0D1_9RHOB</name>
<dbReference type="PANTHER" id="PTHR36919:SF2">
    <property type="entry name" value="BLL6627 PROTEIN"/>
    <property type="match status" value="1"/>
</dbReference>
<feature type="domain" description="DUF2147" evidence="2">
    <location>
        <begin position="25"/>
        <end position="128"/>
    </location>
</feature>
<feature type="signal peptide" evidence="1">
    <location>
        <begin position="1"/>
        <end position="20"/>
    </location>
</feature>
<gene>
    <name evidence="3" type="ORF">ACFOGH_06560</name>
</gene>
<dbReference type="InterPro" id="IPR019223">
    <property type="entry name" value="DUF2147"/>
</dbReference>
<reference evidence="4" key="1">
    <citation type="journal article" date="2019" name="Int. J. Syst. Evol. Microbiol.">
        <title>The Global Catalogue of Microorganisms (GCM) 10K type strain sequencing project: providing services to taxonomists for standard genome sequencing and annotation.</title>
        <authorList>
            <consortium name="The Broad Institute Genomics Platform"/>
            <consortium name="The Broad Institute Genome Sequencing Center for Infectious Disease"/>
            <person name="Wu L."/>
            <person name="Ma J."/>
        </authorList>
    </citation>
    <scope>NUCLEOTIDE SEQUENCE [LARGE SCALE GENOMIC DNA]</scope>
    <source>
        <strain evidence="4">KCTC 52039</strain>
    </source>
</reference>
<keyword evidence="4" id="KW-1185">Reference proteome</keyword>
<comment type="caution">
    <text evidence="3">The sequence shown here is derived from an EMBL/GenBank/DDBJ whole genome shotgun (WGS) entry which is preliminary data.</text>
</comment>
<organism evidence="3 4">
    <name type="scientific">Cypionkella sinensis</name>
    <dbReference type="NCBI Taxonomy" id="1756043"/>
    <lineage>
        <taxon>Bacteria</taxon>
        <taxon>Pseudomonadati</taxon>
        <taxon>Pseudomonadota</taxon>
        <taxon>Alphaproteobacteria</taxon>
        <taxon>Rhodobacterales</taxon>
        <taxon>Paracoccaceae</taxon>
        <taxon>Cypionkella</taxon>
    </lineage>
</organism>
<dbReference type="Proteomes" id="UP001595547">
    <property type="component" value="Unassembled WGS sequence"/>
</dbReference>
<keyword evidence="1" id="KW-0732">Signal</keyword>
<dbReference type="PANTHER" id="PTHR36919">
    <property type="entry name" value="BLR1215 PROTEIN"/>
    <property type="match status" value="1"/>
</dbReference>
<dbReference type="Pfam" id="PF09917">
    <property type="entry name" value="DUF2147"/>
    <property type="match status" value="1"/>
</dbReference>
<accession>A0ABV7J0D1</accession>
<dbReference type="EMBL" id="JBHRTO010000001">
    <property type="protein sequence ID" value="MFC3180644.1"/>
    <property type="molecule type" value="Genomic_DNA"/>
</dbReference>
<proteinExistence type="predicted"/>
<evidence type="ECO:0000313" key="3">
    <source>
        <dbReference type="EMBL" id="MFC3180644.1"/>
    </source>
</evidence>